<evidence type="ECO:0000313" key="5">
    <source>
        <dbReference type="EMBL" id="CAI9276425.1"/>
    </source>
</evidence>
<dbReference type="PANTHER" id="PTHR22792:SF168">
    <property type="entry name" value="LA-TYPE HTH DOMAIN, WINGED HELIX-LIKE DNA-BINDING DOMAIN SUPERFAMILY"/>
    <property type="match status" value="1"/>
</dbReference>
<dbReference type="Gene3D" id="1.10.10.10">
    <property type="entry name" value="Winged helix-like DNA-binding domain superfamily/Winged helix DNA-binding domain"/>
    <property type="match status" value="1"/>
</dbReference>
<evidence type="ECO:0000313" key="6">
    <source>
        <dbReference type="Proteomes" id="UP001177003"/>
    </source>
</evidence>
<dbReference type="Proteomes" id="UP001177003">
    <property type="component" value="Chromosome 3"/>
</dbReference>
<dbReference type="CDD" id="cd07323">
    <property type="entry name" value="LAM"/>
    <property type="match status" value="1"/>
</dbReference>
<dbReference type="FunFam" id="1.10.10.10:FF:000131">
    <property type="entry name" value="la-related protein 1B isoform X2"/>
    <property type="match status" value="1"/>
</dbReference>
<dbReference type="Pfam" id="PF05383">
    <property type="entry name" value="La"/>
    <property type="match status" value="1"/>
</dbReference>
<evidence type="ECO:0000256" key="2">
    <source>
        <dbReference type="PROSITE-ProRule" id="PRU00332"/>
    </source>
</evidence>
<organism evidence="5 6">
    <name type="scientific">Lactuca saligna</name>
    <name type="common">Willowleaf lettuce</name>
    <dbReference type="NCBI Taxonomy" id="75948"/>
    <lineage>
        <taxon>Eukaryota</taxon>
        <taxon>Viridiplantae</taxon>
        <taxon>Streptophyta</taxon>
        <taxon>Embryophyta</taxon>
        <taxon>Tracheophyta</taxon>
        <taxon>Spermatophyta</taxon>
        <taxon>Magnoliopsida</taxon>
        <taxon>eudicotyledons</taxon>
        <taxon>Gunneridae</taxon>
        <taxon>Pentapetalae</taxon>
        <taxon>asterids</taxon>
        <taxon>campanulids</taxon>
        <taxon>Asterales</taxon>
        <taxon>Asteraceae</taxon>
        <taxon>Cichorioideae</taxon>
        <taxon>Cichorieae</taxon>
        <taxon>Lactucinae</taxon>
        <taxon>Lactuca</taxon>
    </lineage>
</organism>
<proteinExistence type="predicted"/>
<evidence type="ECO:0000256" key="3">
    <source>
        <dbReference type="SAM" id="MobiDB-lite"/>
    </source>
</evidence>
<evidence type="ECO:0000259" key="4">
    <source>
        <dbReference type="PROSITE" id="PS50961"/>
    </source>
</evidence>
<evidence type="ECO:0000256" key="1">
    <source>
        <dbReference type="ARBA" id="ARBA00022884"/>
    </source>
</evidence>
<dbReference type="PANTHER" id="PTHR22792">
    <property type="entry name" value="LUPUS LA PROTEIN-RELATED"/>
    <property type="match status" value="1"/>
</dbReference>
<dbReference type="InterPro" id="IPR006630">
    <property type="entry name" value="La_HTH"/>
</dbReference>
<reference evidence="5" key="1">
    <citation type="submission" date="2023-04" db="EMBL/GenBank/DDBJ databases">
        <authorList>
            <person name="Vijverberg K."/>
            <person name="Xiong W."/>
            <person name="Schranz E."/>
        </authorList>
    </citation>
    <scope>NUCLEOTIDE SEQUENCE</scope>
</reference>
<dbReference type="AlphaFoldDB" id="A0AA35YLU9"/>
<dbReference type="EMBL" id="OX465079">
    <property type="protein sequence ID" value="CAI9276425.1"/>
    <property type="molecule type" value="Genomic_DNA"/>
</dbReference>
<dbReference type="GO" id="GO:0003723">
    <property type="term" value="F:RNA binding"/>
    <property type="evidence" value="ECO:0007669"/>
    <property type="project" value="UniProtKB-UniRule"/>
</dbReference>
<dbReference type="SMART" id="SM00715">
    <property type="entry name" value="LA"/>
    <property type="match status" value="1"/>
</dbReference>
<sequence>MDSSRRGNNGGQRPSGNREWNQHTSFNNMQRQRGFRRGFVNRGTSPLVSNSFMSPQMHVPVPPFGNNFMYPDLASYVQGSTQSASLMTPMQSPVSLPVQDQDLHEKIVKQIDYYYSDENLVKDLYLRQKMDEQGWVHVTLIASFKKVLCLTDNVKLILDVMRASRAVEVLGEKMRKRNDWMRWIISSSINVESFHGNLVSNRNMVEASMIRFPQHQSFWKRFERLIIASSVILFAINSSSASASCVGCPISIPPDLGFNSFLPPTRPYLNIIPYIFMEKDKTYQFNGGYECICLMGIKEQDQRLVMDTIFLVMERALMVDSMKGFLIHV</sequence>
<keyword evidence="1 2" id="KW-0694">RNA-binding</keyword>
<dbReference type="InterPro" id="IPR045180">
    <property type="entry name" value="La_dom_prot"/>
</dbReference>
<accession>A0AA35YLU9</accession>
<feature type="region of interest" description="Disordered" evidence="3">
    <location>
        <begin position="1"/>
        <end position="24"/>
    </location>
</feature>
<dbReference type="SUPFAM" id="SSF46785">
    <property type="entry name" value="Winged helix' DNA-binding domain"/>
    <property type="match status" value="1"/>
</dbReference>
<keyword evidence="6" id="KW-1185">Reference proteome</keyword>
<dbReference type="InterPro" id="IPR036390">
    <property type="entry name" value="WH_DNA-bd_sf"/>
</dbReference>
<dbReference type="InterPro" id="IPR036388">
    <property type="entry name" value="WH-like_DNA-bd_sf"/>
</dbReference>
<protein>
    <recommendedName>
        <fullName evidence="4">HTH La-type RNA-binding domain-containing protein</fullName>
    </recommendedName>
</protein>
<name>A0AA35YLU9_LACSI</name>
<gene>
    <name evidence="5" type="ORF">LSALG_LOCUS16400</name>
</gene>
<feature type="domain" description="HTH La-type RNA-binding" evidence="4">
    <location>
        <begin position="97"/>
        <end position="186"/>
    </location>
</feature>
<dbReference type="PROSITE" id="PS50961">
    <property type="entry name" value="HTH_LA"/>
    <property type="match status" value="1"/>
</dbReference>